<dbReference type="Pfam" id="PF10354">
    <property type="entry name" value="BMT5-like"/>
    <property type="match status" value="1"/>
</dbReference>
<dbReference type="EMBL" id="WHWC01000003">
    <property type="protein sequence ID" value="KAG8385972.1"/>
    <property type="molecule type" value="Genomic_DNA"/>
</dbReference>
<dbReference type="Proteomes" id="UP000826271">
    <property type="component" value="Unassembled WGS sequence"/>
</dbReference>
<gene>
    <name evidence="2" type="ORF">BUALT_Bualt03G0100700</name>
</gene>
<feature type="domain" description="25S rRNA (uridine-N(3))-methyltransferase BMT5-like" evidence="1">
    <location>
        <begin position="19"/>
        <end position="148"/>
    </location>
</feature>
<dbReference type="GO" id="GO:0070042">
    <property type="term" value="F:rRNA (uridine-N3-)-methyltransferase activity"/>
    <property type="evidence" value="ECO:0007669"/>
    <property type="project" value="InterPro"/>
</dbReference>
<evidence type="ECO:0000313" key="2">
    <source>
        <dbReference type="EMBL" id="KAG8385972.1"/>
    </source>
</evidence>
<reference evidence="2" key="1">
    <citation type="submission" date="2019-10" db="EMBL/GenBank/DDBJ databases">
        <authorList>
            <person name="Zhang R."/>
            <person name="Pan Y."/>
            <person name="Wang J."/>
            <person name="Ma R."/>
            <person name="Yu S."/>
        </authorList>
    </citation>
    <scope>NUCLEOTIDE SEQUENCE</scope>
    <source>
        <strain evidence="2">LA-IB0</strain>
        <tissue evidence="2">Leaf</tissue>
    </source>
</reference>
<dbReference type="PANTHER" id="PTHR11538">
    <property type="entry name" value="PHENYLALANYL-TRNA SYNTHETASE"/>
    <property type="match status" value="1"/>
</dbReference>
<accession>A0AAV6Y0N1</accession>
<proteinExistence type="predicted"/>
<evidence type="ECO:0000313" key="3">
    <source>
        <dbReference type="Proteomes" id="UP000826271"/>
    </source>
</evidence>
<dbReference type="GO" id="GO:0070475">
    <property type="term" value="P:rRNA base methylation"/>
    <property type="evidence" value="ECO:0007669"/>
    <property type="project" value="InterPro"/>
</dbReference>
<evidence type="ECO:0000259" key="1">
    <source>
        <dbReference type="Pfam" id="PF10354"/>
    </source>
</evidence>
<keyword evidence="3" id="KW-1185">Reference proteome</keyword>
<name>A0AAV6Y0N1_9LAMI</name>
<sequence>MKWPPPIIAGDREDLTYVWKYKNASANVAMLGMLGASLLLEVDATQMKNHPALSTMRFHRIIYNFPHAGFSGKEDDPDVITRHRNLVRGFFMNASSLLWPDGEIHVNHKITAPFSDWKIEDLATECSLILTEQVNFRIEHYPGYNNKRGSGFRCDEPFPLGRYCSTFKFKLCRTTTTTTNILDMMRNLYLNTTTTTSQNLQIPVVMQQQPTVPVPVPDPDPVPIDHSFNECLWIFGWYLNHVEETFGAISYDIDSSLREALRVGFETYMSAVPGRPESGYIDILEQLHHLSIVRSQRLRHMLLLLVDQQL</sequence>
<protein>
    <recommendedName>
        <fullName evidence="1">25S rRNA (uridine-N(3))-methyltransferase BMT5-like domain-containing protein</fullName>
    </recommendedName>
</protein>
<dbReference type="GO" id="GO:0005737">
    <property type="term" value="C:cytoplasm"/>
    <property type="evidence" value="ECO:0007669"/>
    <property type="project" value="TreeGrafter"/>
</dbReference>
<organism evidence="2 3">
    <name type="scientific">Buddleja alternifolia</name>
    <dbReference type="NCBI Taxonomy" id="168488"/>
    <lineage>
        <taxon>Eukaryota</taxon>
        <taxon>Viridiplantae</taxon>
        <taxon>Streptophyta</taxon>
        <taxon>Embryophyta</taxon>
        <taxon>Tracheophyta</taxon>
        <taxon>Spermatophyta</taxon>
        <taxon>Magnoliopsida</taxon>
        <taxon>eudicotyledons</taxon>
        <taxon>Gunneridae</taxon>
        <taxon>Pentapetalae</taxon>
        <taxon>asterids</taxon>
        <taxon>lamiids</taxon>
        <taxon>Lamiales</taxon>
        <taxon>Scrophulariaceae</taxon>
        <taxon>Buddlejeae</taxon>
        <taxon>Buddleja</taxon>
    </lineage>
</organism>
<dbReference type="PANTHER" id="PTHR11538:SF26">
    <property type="entry name" value="FERREDOXIN-FOLD ANTICODON-BINDING DOMAIN-CONTAINING PROTEIN 1"/>
    <property type="match status" value="1"/>
</dbReference>
<dbReference type="InterPro" id="IPR019446">
    <property type="entry name" value="BMT5-like"/>
</dbReference>
<dbReference type="AlphaFoldDB" id="A0AAV6Y0N1"/>
<comment type="caution">
    <text evidence="2">The sequence shown here is derived from an EMBL/GenBank/DDBJ whole genome shotgun (WGS) entry which is preliminary data.</text>
</comment>